<organism evidence="1 2">
    <name type="scientific">Corynebacterium kalidii</name>
    <dbReference type="NCBI Taxonomy" id="2931982"/>
    <lineage>
        <taxon>Bacteria</taxon>
        <taxon>Bacillati</taxon>
        <taxon>Actinomycetota</taxon>
        <taxon>Actinomycetes</taxon>
        <taxon>Mycobacteriales</taxon>
        <taxon>Corynebacteriaceae</taxon>
        <taxon>Corynebacterium</taxon>
    </lineage>
</organism>
<evidence type="ECO:0000313" key="2">
    <source>
        <dbReference type="Proteomes" id="UP001139207"/>
    </source>
</evidence>
<accession>A0A9X2B172</accession>
<dbReference type="Proteomes" id="UP001139207">
    <property type="component" value="Unassembled WGS sequence"/>
</dbReference>
<sequence>MTSNSDVPGQRYWQAKPYAVPDSLEDLHGPTAGTIPLPRSCRGTVVDLGTAAGRAMAYSRLLDEIDLVSLCDVVNKDRLVEEWETVTKSLRVAALWEERFLELPRTLSEDRRRQFL</sequence>
<dbReference type="EMBL" id="JALIEA010000010">
    <property type="protein sequence ID" value="MCJ7857684.1"/>
    <property type="molecule type" value="Genomic_DNA"/>
</dbReference>
<protein>
    <submittedName>
        <fullName evidence="1">Uncharacterized protein</fullName>
    </submittedName>
</protein>
<dbReference type="AlphaFoldDB" id="A0A9X2B172"/>
<comment type="caution">
    <text evidence="1">The sequence shown here is derived from an EMBL/GenBank/DDBJ whole genome shotgun (WGS) entry which is preliminary data.</text>
</comment>
<proteinExistence type="predicted"/>
<dbReference type="RefSeq" id="WP_244803424.1">
    <property type="nucleotide sequence ID" value="NZ_JALIEA010000010.1"/>
</dbReference>
<keyword evidence="2" id="KW-1185">Reference proteome</keyword>
<gene>
    <name evidence="1" type="ORF">MUN33_02995</name>
</gene>
<evidence type="ECO:0000313" key="1">
    <source>
        <dbReference type="EMBL" id="MCJ7857684.1"/>
    </source>
</evidence>
<name>A0A9X2B172_9CORY</name>
<reference evidence="1" key="1">
    <citation type="submission" date="2022-04" db="EMBL/GenBank/DDBJ databases">
        <title>Corynebacterium kalidii LD5P10.</title>
        <authorList>
            <person name="Sun J.Q."/>
        </authorList>
    </citation>
    <scope>NUCLEOTIDE SEQUENCE</scope>
    <source>
        <strain evidence="1">LD5P10</strain>
    </source>
</reference>